<dbReference type="GO" id="GO:0016887">
    <property type="term" value="F:ATP hydrolysis activity"/>
    <property type="evidence" value="ECO:0007669"/>
    <property type="project" value="InterPro"/>
</dbReference>
<dbReference type="InterPro" id="IPR027417">
    <property type="entry name" value="P-loop_NTPase"/>
</dbReference>
<evidence type="ECO:0000259" key="4">
    <source>
        <dbReference type="PROSITE" id="PS50893"/>
    </source>
</evidence>
<reference evidence="5 6" key="1">
    <citation type="submission" date="2019-01" db="EMBL/GenBank/DDBJ databases">
        <title>Sinorhodobacter populi sp. nov. isolated from the symptomatic bark tissue of Populus euramericana canker.</title>
        <authorList>
            <person name="Xu G."/>
        </authorList>
    </citation>
    <scope>NUCLEOTIDE SEQUENCE [LARGE SCALE GENOMIC DNA]</scope>
    <source>
        <strain evidence="5 6">2D-5</strain>
    </source>
</reference>
<dbReference type="InterPro" id="IPR003439">
    <property type="entry name" value="ABC_transporter-like_ATP-bd"/>
</dbReference>
<dbReference type="SUPFAM" id="SSF52540">
    <property type="entry name" value="P-loop containing nucleoside triphosphate hydrolases"/>
    <property type="match status" value="1"/>
</dbReference>
<dbReference type="RefSeq" id="WP_128268405.1">
    <property type="nucleotide sequence ID" value="NZ_SAUW01000001.1"/>
</dbReference>
<dbReference type="InterPro" id="IPR017871">
    <property type="entry name" value="ABC_transporter-like_CS"/>
</dbReference>
<keyword evidence="1" id="KW-0813">Transport</keyword>
<protein>
    <submittedName>
        <fullName evidence="5">ATP-binding cassette domain-containing protein</fullName>
    </submittedName>
</protein>
<dbReference type="InterPro" id="IPR003593">
    <property type="entry name" value="AAA+_ATPase"/>
</dbReference>
<evidence type="ECO:0000256" key="2">
    <source>
        <dbReference type="ARBA" id="ARBA00022741"/>
    </source>
</evidence>
<evidence type="ECO:0000313" key="5">
    <source>
        <dbReference type="EMBL" id="RWR15346.1"/>
    </source>
</evidence>
<proteinExistence type="predicted"/>
<dbReference type="Gene3D" id="3.40.50.300">
    <property type="entry name" value="P-loop containing nucleotide triphosphate hydrolases"/>
    <property type="match status" value="1"/>
</dbReference>
<dbReference type="SMART" id="SM00382">
    <property type="entry name" value="AAA"/>
    <property type="match status" value="1"/>
</dbReference>
<evidence type="ECO:0000256" key="3">
    <source>
        <dbReference type="ARBA" id="ARBA00022840"/>
    </source>
</evidence>
<accession>A0A443J4W3</accession>
<keyword evidence="2" id="KW-0547">Nucleotide-binding</keyword>
<name>A0A443J4W3_9RHOB</name>
<keyword evidence="6" id="KW-1185">Reference proteome</keyword>
<feature type="domain" description="ABC transporter" evidence="4">
    <location>
        <begin position="8"/>
        <end position="250"/>
    </location>
</feature>
<dbReference type="PANTHER" id="PTHR42781">
    <property type="entry name" value="SPERMIDINE/PUTRESCINE IMPORT ATP-BINDING PROTEIN POTA"/>
    <property type="match status" value="1"/>
</dbReference>
<evidence type="ECO:0000313" key="6">
    <source>
        <dbReference type="Proteomes" id="UP000285710"/>
    </source>
</evidence>
<evidence type="ECO:0000256" key="1">
    <source>
        <dbReference type="ARBA" id="ARBA00022448"/>
    </source>
</evidence>
<keyword evidence="3 5" id="KW-0067">ATP-binding</keyword>
<dbReference type="EMBL" id="SAUW01000001">
    <property type="protein sequence ID" value="RWR15346.1"/>
    <property type="molecule type" value="Genomic_DNA"/>
</dbReference>
<sequence length="255" mass="28076">MLKEYPVIEVENISKTFRAPDGGGRITALRDISFKVAPREVLGVVGKSGAGKTTLLRVLSLQMPPDSGRLNFGTTRIDEGTPGSVVRDVMRRTSTVFQGFSLLYNRSVLENVALPLKLRNVARAERTGRAREMLDFVGLGTHADVYPITLSGGEAQRVAIARALVTDPEVLFLDEPTSALDARTSGEILDLLKKVQGRYPMAMILVAHHMDVVRYMCDRVLHLDGGTVRRLGPIRNTAQFRVDPIEALWDAPQDV</sequence>
<dbReference type="Pfam" id="PF00005">
    <property type="entry name" value="ABC_tran"/>
    <property type="match status" value="1"/>
</dbReference>
<dbReference type="InterPro" id="IPR050093">
    <property type="entry name" value="ABC_SmlMolc_Importer"/>
</dbReference>
<comment type="caution">
    <text evidence="5">The sequence shown here is derived from an EMBL/GenBank/DDBJ whole genome shotgun (WGS) entry which is preliminary data.</text>
</comment>
<dbReference type="PROSITE" id="PS50893">
    <property type="entry name" value="ABC_TRANSPORTER_2"/>
    <property type="match status" value="1"/>
</dbReference>
<dbReference type="AlphaFoldDB" id="A0A443J4W3"/>
<dbReference type="Proteomes" id="UP000285710">
    <property type="component" value="Unassembled WGS sequence"/>
</dbReference>
<dbReference type="GO" id="GO:0005524">
    <property type="term" value="F:ATP binding"/>
    <property type="evidence" value="ECO:0007669"/>
    <property type="project" value="UniProtKB-KW"/>
</dbReference>
<reference evidence="5 6" key="2">
    <citation type="submission" date="2019-01" db="EMBL/GenBank/DDBJ databases">
        <authorList>
            <person name="Li Y."/>
        </authorList>
    </citation>
    <scope>NUCLEOTIDE SEQUENCE [LARGE SCALE GENOMIC DNA]</scope>
    <source>
        <strain evidence="5 6">2D-5</strain>
    </source>
</reference>
<organism evidence="5 6">
    <name type="scientific">Paenirhodobacter populi</name>
    <dbReference type="NCBI Taxonomy" id="2306993"/>
    <lineage>
        <taxon>Bacteria</taxon>
        <taxon>Pseudomonadati</taxon>
        <taxon>Pseudomonadota</taxon>
        <taxon>Alphaproteobacteria</taxon>
        <taxon>Rhodobacterales</taxon>
        <taxon>Rhodobacter group</taxon>
        <taxon>Paenirhodobacter</taxon>
    </lineage>
</organism>
<dbReference type="PROSITE" id="PS00211">
    <property type="entry name" value="ABC_TRANSPORTER_1"/>
    <property type="match status" value="1"/>
</dbReference>
<gene>
    <name evidence="5" type="ORF">D2T33_00245</name>
</gene>
<dbReference type="PANTHER" id="PTHR42781:SF9">
    <property type="entry name" value="AMINO ACID ABC TRANSPORTER, ATP-BINDING PROTEIN-RELATED"/>
    <property type="match status" value="1"/>
</dbReference>